<evidence type="ECO:0000313" key="1">
    <source>
        <dbReference type="EMBL" id="NGO56022.1"/>
    </source>
</evidence>
<dbReference type="SUPFAM" id="SSF53474">
    <property type="entry name" value="alpha/beta-Hydrolases"/>
    <property type="match status" value="1"/>
</dbReference>
<reference evidence="1 2" key="1">
    <citation type="submission" date="2020-02" db="EMBL/GenBank/DDBJ databases">
        <title>Genome sequence of strain CCNWXJ40-4.</title>
        <authorList>
            <person name="Gao J."/>
            <person name="Sun J."/>
        </authorList>
    </citation>
    <scope>NUCLEOTIDE SEQUENCE [LARGE SCALE GENOMIC DNA]</scope>
    <source>
        <strain evidence="1 2">CCNWXJ 40-4</strain>
    </source>
</reference>
<gene>
    <name evidence="1" type="ORF">G6N73_34430</name>
</gene>
<dbReference type="Proteomes" id="UP001642900">
    <property type="component" value="Unassembled WGS sequence"/>
</dbReference>
<dbReference type="InterPro" id="IPR029058">
    <property type="entry name" value="AB_hydrolase_fold"/>
</dbReference>
<proteinExistence type="predicted"/>
<protein>
    <recommendedName>
        <fullName evidence="3">Alpha/beta hydrolase</fullName>
    </recommendedName>
</protein>
<keyword evidence="2" id="KW-1185">Reference proteome</keyword>
<name>A0A6G4WMH7_9HYPH</name>
<evidence type="ECO:0008006" key="3">
    <source>
        <dbReference type="Google" id="ProtNLM"/>
    </source>
</evidence>
<sequence>MPSAEGLSVFGHRGQRVSTRLRRQPEVSTHLAVLLPGLGYRSTMPALYYCSQLMFQRGADVLSIEYAYDSVPDFMNGSDEEKLSWIKTDVGAAFDAITSSQIGDYRRFTIIGKSLGTVGMALTVPDYPELRTADLIWLTPSFGAPGFYEGLLRCCESDCRSMLVIGTADPAYDDKQLLELKDRFGVNSMVVPGLDHGMQTSQRQWMRWR</sequence>
<comment type="caution">
    <text evidence="1">The sequence shown here is derived from an EMBL/GenBank/DDBJ whole genome shotgun (WGS) entry which is preliminary data.</text>
</comment>
<dbReference type="Gene3D" id="3.40.50.1820">
    <property type="entry name" value="alpha/beta hydrolase"/>
    <property type="match status" value="1"/>
</dbReference>
<dbReference type="EMBL" id="JAAKZF010000170">
    <property type="protein sequence ID" value="NGO56022.1"/>
    <property type="molecule type" value="Genomic_DNA"/>
</dbReference>
<accession>A0A6G4WMH7</accession>
<evidence type="ECO:0000313" key="2">
    <source>
        <dbReference type="Proteomes" id="UP001642900"/>
    </source>
</evidence>
<organism evidence="1 2">
    <name type="scientific">Allomesorhizobium camelthorni</name>
    <dbReference type="NCBI Taxonomy" id="475069"/>
    <lineage>
        <taxon>Bacteria</taxon>
        <taxon>Pseudomonadati</taxon>
        <taxon>Pseudomonadota</taxon>
        <taxon>Alphaproteobacteria</taxon>
        <taxon>Hyphomicrobiales</taxon>
        <taxon>Phyllobacteriaceae</taxon>
        <taxon>Allomesorhizobium</taxon>
    </lineage>
</organism>
<dbReference type="RefSeq" id="WP_165034355.1">
    <property type="nucleotide sequence ID" value="NZ_JAAKZF010000170.1"/>
</dbReference>
<dbReference type="AlphaFoldDB" id="A0A6G4WMH7"/>